<keyword evidence="2" id="KW-1185">Reference proteome</keyword>
<sequence>MVEIEEAERNIGISTSSTTQCSIVDSIQQILDSEGPSSTTQCSIYRVHEKLRRINEFAYKPELVSIGPFHYEQLKNTSYIMLEHYFRQWESLKIVVMKKLHLIVLPCAIELKRSGVKFVKGKGNSILDIKFKDGILEIPPLVIDDNTDTLLRNLIAFEQQVNGVDNYISSFAYMMDGLINTTEDVKIFRKAGITDNMLGSDEDVAVLFNKLCYGINIAKWHYSELYNELNTYYKAPRNQGISMMKRFICGCSFSACA</sequence>
<dbReference type="Gramene" id="RZC78234">
    <property type="protein sequence ID" value="RZC78234"/>
    <property type="gene ID" value="C5167_002441"/>
</dbReference>
<dbReference type="Proteomes" id="UP000316621">
    <property type="component" value="Chromosome 9"/>
</dbReference>
<dbReference type="InterPro" id="IPR004158">
    <property type="entry name" value="DUF247_pln"/>
</dbReference>
<dbReference type="PANTHER" id="PTHR31170">
    <property type="entry name" value="BNAC04G53230D PROTEIN"/>
    <property type="match status" value="1"/>
</dbReference>
<dbReference type="OMA" id="WHYSELY"/>
<evidence type="ECO:0000313" key="1">
    <source>
        <dbReference type="EMBL" id="RZC78234.1"/>
    </source>
</evidence>
<dbReference type="PANTHER" id="PTHR31170:SF25">
    <property type="entry name" value="BNAA09G04570D PROTEIN"/>
    <property type="match status" value="1"/>
</dbReference>
<reference evidence="1 2" key="1">
    <citation type="journal article" date="2018" name="Science">
        <title>The opium poppy genome and morphinan production.</title>
        <authorList>
            <person name="Guo L."/>
            <person name="Winzer T."/>
            <person name="Yang X."/>
            <person name="Li Y."/>
            <person name="Ning Z."/>
            <person name="He Z."/>
            <person name="Teodor R."/>
            <person name="Lu Y."/>
            <person name="Bowser T.A."/>
            <person name="Graham I.A."/>
            <person name="Ye K."/>
        </authorList>
    </citation>
    <scope>NUCLEOTIDE SEQUENCE [LARGE SCALE GENOMIC DNA]</scope>
    <source>
        <strain evidence="2">cv. HN1</strain>
        <tissue evidence="1">Leaves</tissue>
    </source>
</reference>
<dbReference type="EMBL" id="CM010723">
    <property type="protein sequence ID" value="RZC78234.1"/>
    <property type="molecule type" value="Genomic_DNA"/>
</dbReference>
<dbReference type="Pfam" id="PF03140">
    <property type="entry name" value="DUF247"/>
    <property type="match status" value="2"/>
</dbReference>
<dbReference type="AlphaFoldDB" id="A0A4Y7KY52"/>
<gene>
    <name evidence="1" type="ORF">C5167_002441</name>
</gene>
<accession>A0A4Y7KY52</accession>
<name>A0A4Y7KY52_PAPSO</name>
<proteinExistence type="predicted"/>
<evidence type="ECO:0000313" key="2">
    <source>
        <dbReference type="Proteomes" id="UP000316621"/>
    </source>
</evidence>
<organism evidence="1 2">
    <name type="scientific">Papaver somniferum</name>
    <name type="common">Opium poppy</name>
    <dbReference type="NCBI Taxonomy" id="3469"/>
    <lineage>
        <taxon>Eukaryota</taxon>
        <taxon>Viridiplantae</taxon>
        <taxon>Streptophyta</taxon>
        <taxon>Embryophyta</taxon>
        <taxon>Tracheophyta</taxon>
        <taxon>Spermatophyta</taxon>
        <taxon>Magnoliopsida</taxon>
        <taxon>Ranunculales</taxon>
        <taxon>Papaveraceae</taxon>
        <taxon>Papaveroideae</taxon>
        <taxon>Papaver</taxon>
    </lineage>
</organism>
<protein>
    <submittedName>
        <fullName evidence="1">Uncharacterized protein</fullName>
    </submittedName>
</protein>